<evidence type="ECO:0000256" key="1">
    <source>
        <dbReference type="SAM" id="Phobius"/>
    </source>
</evidence>
<protein>
    <recommendedName>
        <fullName evidence="4">tRNA_anti-like</fullName>
    </recommendedName>
</protein>
<evidence type="ECO:0008006" key="4">
    <source>
        <dbReference type="Google" id="ProtNLM"/>
    </source>
</evidence>
<dbReference type="Proteomes" id="UP000030129">
    <property type="component" value="Unassembled WGS sequence"/>
</dbReference>
<reference evidence="2 3" key="1">
    <citation type="submission" date="2013-09" db="EMBL/GenBank/DDBJ databases">
        <authorList>
            <person name="Zeng Z."/>
            <person name="Chen C."/>
        </authorList>
    </citation>
    <scope>NUCLEOTIDE SEQUENCE [LARGE SCALE GENOMIC DNA]</scope>
    <source>
        <strain evidence="2 3">F44-8</strain>
    </source>
</reference>
<dbReference type="Pfam" id="PF12869">
    <property type="entry name" value="tRNA_anti-like"/>
    <property type="match status" value="1"/>
</dbReference>
<proteinExistence type="predicted"/>
<keyword evidence="3" id="KW-1185">Reference proteome</keyword>
<feature type="transmembrane region" description="Helical" evidence="1">
    <location>
        <begin position="6"/>
        <end position="25"/>
    </location>
</feature>
<sequence>MKNRKILIISGVILLVLAAAYYFYFGFLYKEARDITAEAPAYTLTAPDIVEEYQTNAATADSMYLNKTIVVIGNVNDNDSISVSLEPGVYCSFDVPAKNIISGKNIKVKGRCIGFDELFGEVKLDQCTINQ</sequence>
<dbReference type="EMBL" id="JRLV01000014">
    <property type="protein sequence ID" value="KGO79942.1"/>
    <property type="molecule type" value="Genomic_DNA"/>
</dbReference>
<dbReference type="eggNOG" id="ENOG5032W2E">
    <property type="taxonomic scope" value="Bacteria"/>
</dbReference>
<name>A0A0A2LI91_9FLAO</name>
<gene>
    <name evidence="2" type="ORF">Q763_12115</name>
</gene>
<dbReference type="STRING" id="1406840.Q763_12115"/>
<organism evidence="2 3">
    <name type="scientific">Flavobacterium beibuense F44-8</name>
    <dbReference type="NCBI Taxonomy" id="1406840"/>
    <lineage>
        <taxon>Bacteria</taxon>
        <taxon>Pseudomonadati</taxon>
        <taxon>Bacteroidota</taxon>
        <taxon>Flavobacteriia</taxon>
        <taxon>Flavobacteriales</taxon>
        <taxon>Flavobacteriaceae</taxon>
        <taxon>Flavobacterium</taxon>
    </lineage>
</organism>
<accession>A0A0A2LI91</accession>
<keyword evidence="1" id="KW-1133">Transmembrane helix</keyword>
<dbReference type="RefSeq" id="WP_035134531.1">
    <property type="nucleotide sequence ID" value="NZ_JRLV01000014.1"/>
</dbReference>
<dbReference type="AlphaFoldDB" id="A0A0A2LI91"/>
<keyword evidence="1" id="KW-0472">Membrane</keyword>
<keyword evidence="1" id="KW-0812">Transmembrane</keyword>
<evidence type="ECO:0000313" key="2">
    <source>
        <dbReference type="EMBL" id="KGO79942.1"/>
    </source>
</evidence>
<evidence type="ECO:0000313" key="3">
    <source>
        <dbReference type="Proteomes" id="UP000030129"/>
    </source>
</evidence>
<dbReference type="InterPro" id="IPR024422">
    <property type="entry name" value="Protein_unknown_function_OB"/>
</dbReference>
<comment type="caution">
    <text evidence="2">The sequence shown here is derived from an EMBL/GenBank/DDBJ whole genome shotgun (WGS) entry which is preliminary data.</text>
</comment>